<gene>
    <name evidence="2" type="ORF">FKZ61_01940</name>
</gene>
<reference evidence="2 3" key="1">
    <citation type="submission" date="2019-06" db="EMBL/GenBank/DDBJ databases">
        <title>Genome sequence of Litorilinea aerophila BAA-2444.</title>
        <authorList>
            <person name="Maclea K.S."/>
            <person name="Maurais E.G."/>
            <person name="Iannazzi L.C."/>
        </authorList>
    </citation>
    <scope>NUCLEOTIDE SEQUENCE [LARGE SCALE GENOMIC DNA]</scope>
    <source>
        <strain evidence="2 3">ATCC BAA-2444</strain>
    </source>
</reference>
<evidence type="ECO:0000256" key="1">
    <source>
        <dbReference type="SAM" id="MobiDB-lite"/>
    </source>
</evidence>
<dbReference type="EMBL" id="VIGC01000002">
    <property type="protein sequence ID" value="TQE97656.1"/>
    <property type="molecule type" value="Genomic_DNA"/>
</dbReference>
<feature type="compositionally biased region" description="Polar residues" evidence="1">
    <location>
        <begin position="9"/>
        <end position="32"/>
    </location>
</feature>
<organism evidence="2 3">
    <name type="scientific">Litorilinea aerophila</name>
    <dbReference type="NCBI Taxonomy" id="1204385"/>
    <lineage>
        <taxon>Bacteria</taxon>
        <taxon>Bacillati</taxon>
        <taxon>Chloroflexota</taxon>
        <taxon>Caldilineae</taxon>
        <taxon>Caldilineales</taxon>
        <taxon>Caldilineaceae</taxon>
        <taxon>Litorilinea</taxon>
    </lineage>
</organism>
<feature type="region of interest" description="Disordered" evidence="1">
    <location>
        <begin position="1"/>
        <end position="62"/>
    </location>
</feature>
<dbReference type="InParanoid" id="A0A540VLS9"/>
<accession>A0A540VLS9</accession>
<keyword evidence="3" id="KW-1185">Reference proteome</keyword>
<name>A0A540VLS9_9CHLR</name>
<proteinExistence type="predicted"/>
<protein>
    <submittedName>
        <fullName evidence="2">Uncharacterized protein</fullName>
    </submittedName>
</protein>
<evidence type="ECO:0000313" key="2">
    <source>
        <dbReference type="EMBL" id="TQE97656.1"/>
    </source>
</evidence>
<evidence type="ECO:0000313" key="3">
    <source>
        <dbReference type="Proteomes" id="UP000317371"/>
    </source>
</evidence>
<sequence length="62" mass="7108">MDRRCSPPARQTQRSNAHQRLSPHRFQSSAVQKSAARTARPNAPPWPRPPRRRCRLPEPGAE</sequence>
<dbReference type="Proteomes" id="UP000317371">
    <property type="component" value="Unassembled WGS sequence"/>
</dbReference>
<dbReference type="AlphaFoldDB" id="A0A540VLS9"/>
<comment type="caution">
    <text evidence="2">The sequence shown here is derived from an EMBL/GenBank/DDBJ whole genome shotgun (WGS) entry which is preliminary data.</text>
</comment>